<dbReference type="EMBL" id="CP097770">
    <property type="protein sequence ID" value="UZP76153.1"/>
    <property type="molecule type" value="Genomic_DNA"/>
</dbReference>
<protein>
    <recommendedName>
        <fullName evidence="2">Transposase</fullName>
    </recommendedName>
</protein>
<dbReference type="AlphaFoldDB" id="A0AAE9PRX1"/>
<evidence type="ECO:0000313" key="1">
    <source>
        <dbReference type="EMBL" id="UZP76153.1"/>
    </source>
</evidence>
<reference evidence="1" key="1">
    <citation type="submission" date="2022-11" db="EMBL/GenBank/DDBJ databases">
        <authorList>
            <person name="Vasilchenko N.G."/>
            <person name="Prazdnova E.V."/>
            <person name="Gorovtsov A.V."/>
            <person name="Chistyakov V.A."/>
            <person name="Pak M.L."/>
        </authorList>
    </citation>
    <scope>NUCLEOTIDE SEQUENCE</scope>
    <source>
        <strain evidence="1">R 4.5</strain>
    </source>
</reference>
<name>A0AAE9PRX1_PAEPO</name>
<sequence length="111" mass="12691">MKTTDARLIHDIKTALHRLDYIQDTHITVDERPIGNRTLHARDWLLQPIVSVAVKPAHRLVGRNQNKSHPMICCLGLSDMVNQFTSQQTAQHVFWICSLKPLATLHSISYI</sequence>
<proteinExistence type="predicted"/>
<gene>
    <name evidence="1" type="ORF">MF626_06435</name>
</gene>
<accession>A0AAE9PRX1</accession>
<evidence type="ECO:0008006" key="2">
    <source>
        <dbReference type="Google" id="ProtNLM"/>
    </source>
</evidence>
<organism evidence="1">
    <name type="scientific">Paenibacillus polymyxa</name>
    <name type="common">Bacillus polymyxa</name>
    <dbReference type="NCBI Taxonomy" id="1406"/>
    <lineage>
        <taxon>Bacteria</taxon>
        <taxon>Bacillati</taxon>
        <taxon>Bacillota</taxon>
        <taxon>Bacilli</taxon>
        <taxon>Bacillales</taxon>
        <taxon>Paenibacillaceae</taxon>
        <taxon>Paenibacillus</taxon>
    </lineage>
</organism>